<evidence type="ECO:0000256" key="8">
    <source>
        <dbReference type="RuleBase" id="RU362110"/>
    </source>
</evidence>
<dbReference type="EMBL" id="BJUY01000001">
    <property type="protein sequence ID" value="GEK90523.1"/>
    <property type="molecule type" value="Genomic_DNA"/>
</dbReference>
<evidence type="ECO:0000256" key="2">
    <source>
        <dbReference type="ARBA" id="ARBA00009902"/>
    </source>
</evidence>
<dbReference type="Pfam" id="PF00251">
    <property type="entry name" value="Glyco_hydro_32N"/>
    <property type="match status" value="1"/>
</dbReference>
<dbReference type="Gene3D" id="2.60.120.560">
    <property type="entry name" value="Exo-inulinase, domain 1"/>
    <property type="match status" value="1"/>
</dbReference>
<proteinExistence type="inferred from homology"/>
<dbReference type="AlphaFoldDB" id="A0A511AT85"/>
<dbReference type="EC" id="3.2.1.26" evidence="3 8"/>
<dbReference type="SMART" id="SM00640">
    <property type="entry name" value="Glyco_32"/>
    <property type="match status" value="1"/>
</dbReference>
<dbReference type="InterPro" id="IPR051214">
    <property type="entry name" value="GH32_Enzymes"/>
</dbReference>
<evidence type="ECO:0000256" key="3">
    <source>
        <dbReference type="ARBA" id="ARBA00012758"/>
    </source>
</evidence>
<dbReference type="GO" id="GO:0005737">
    <property type="term" value="C:cytoplasm"/>
    <property type="evidence" value="ECO:0007669"/>
    <property type="project" value="UniProtKB-SubCell"/>
</dbReference>
<reference evidence="12 13" key="1">
    <citation type="submission" date="2019-07" db="EMBL/GenBank/DDBJ databases">
        <title>Whole genome shotgun sequence of Alkalibacterium kapii NBRC 103247.</title>
        <authorList>
            <person name="Hosoyama A."/>
            <person name="Uohara A."/>
            <person name="Ohji S."/>
            <person name="Ichikawa N."/>
        </authorList>
    </citation>
    <scope>NUCLEOTIDE SEQUENCE [LARGE SCALE GENOMIC DNA]</scope>
    <source>
        <strain evidence="12 13">NBRC 103247</strain>
    </source>
</reference>
<evidence type="ECO:0000256" key="1">
    <source>
        <dbReference type="ARBA" id="ARBA00004914"/>
    </source>
</evidence>
<dbReference type="CDD" id="cd18623">
    <property type="entry name" value="GH32_ScrB-like"/>
    <property type="match status" value="1"/>
</dbReference>
<dbReference type="InterPro" id="IPR013320">
    <property type="entry name" value="ConA-like_dom_sf"/>
</dbReference>
<comment type="catalytic activity">
    <reaction evidence="8">
        <text>Hydrolysis of terminal non-reducing beta-D-fructofuranoside residues in beta-D-fructofuranosides.</text>
        <dbReference type="EC" id="3.2.1.26"/>
    </reaction>
</comment>
<dbReference type="InterPro" id="IPR023296">
    <property type="entry name" value="Glyco_hydro_beta-prop_sf"/>
</dbReference>
<dbReference type="InterPro" id="IPR001362">
    <property type="entry name" value="Glyco_hydro_32"/>
</dbReference>
<feature type="domain" description="Glycosyl hydrolase family 32 C-terminal" evidence="11">
    <location>
        <begin position="321"/>
        <end position="437"/>
    </location>
</feature>
<dbReference type="SUPFAM" id="SSF49899">
    <property type="entry name" value="Concanavalin A-like lectins/glucanases"/>
    <property type="match status" value="1"/>
</dbReference>
<keyword evidence="6 8" id="KW-0326">Glycosidase</keyword>
<name>A0A511AT85_9LACT</name>
<dbReference type="Proteomes" id="UP000321662">
    <property type="component" value="Unassembled WGS sequence"/>
</dbReference>
<keyword evidence="9" id="KW-0119">Carbohydrate metabolism</keyword>
<evidence type="ECO:0000256" key="6">
    <source>
        <dbReference type="ARBA" id="ARBA00023295"/>
    </source>
</evidence>
<comment type="subcellular location">
    <subcellularLocation>
        <location evidence="9">Cytoplasm</location>
    </subcellularLocation>
</comment>
<dbReference type="Gene3D" id="2.115.10.20">
    <property type="entry name" value="Glycosyl hydrolase domain, family 43"/>
    <property type="match status" value="1"/>
</dbReference>
<gene>
    <name evidence="12" type="primary">sacA</name>
    <name evidence="12" type="ORF">AKA01nite_01450</name>
</gene>
<dbReference type="GO" id="GO:0005985">
    <property type="term" value="P:sucrose metabolic process"/>
    <property type="evidence" value="ECO:0007669"/>
    <property type="project" value="UniProtKB-UniPathway"/>
</dbReference>
<evidence type="ECO:0000259" key="10">
    <source>
        <dbReference type="Pfam" id="PF00251"/>
    </source>
</evidence>
<evidence type="ECO:0000256" key="4">
    <source>
        <dbReference type="ARBA" id="ARBA00019623"/>
    </source>
</evidence>
<keyword evidence="5 8" id="KW-0378">Hydrolase</keyword>
<dbReference type="PANTHER" id="PTHR43101:SF1">
    <property type="entry name" value="BETA-FRUCTOSIDASE"/>
    <property type="match status" value="1"/>
</dbReference>
<protein>
    <recommendedName>
        <fullName evidence="4 8">Sucrose-6-phosphate hydrolase</fullName>
        <ecNumber evidence="3 8">3.2.1.26</ecNumber>
    </recommendedName>
    <alternativeName>
        <fullName evidence="7 9">Invertase</fullName>
    </alternativeName>
</protein>
<dbReference type="PANTHER" id="PTHR43101">
    <property type="entry name" value="BETA-FRUCTOSIDASE"/>
    <property type="match status" value="1"/>
</dbReference>
<dbReference type="Pfam" id="PF08244">
    <property type="entry name" value="Glyco_hydro_32C"/>
    <property type="match status" value="1"/>
</dbReference>
<evidence type="ECO:0000256" key="5">
    <source>
        <dbReference type="ARBA" id="ARBA00022801"/>
    </source>
</evidence>
<organism evidence="12 13">
    <name type="scientific">Alkalibacterium kapii</name>
    <dbReference type="NCBI Taxonomy" id="426704"/>
    <lineage>
        <taxon>Bacteria</taxon>
        <taxon>Bacillati</taxon>
        <taxon>Bacillota</taxon>
        <taxon>Bacilli</taxon>
        <taxon>Lactobacillales</taxon>
        <taxon>Carnobacteriaceae</taxon>
        <taxon>Alkalibacterium</taxon>
    </lineage>
</organism>
<comment type="pathway">
    <text evidence="1 9">Glycan biosynthesis; sucrose metabolism.</text>
</comment>
<dbReference type="UniPathway" id="UPA00238"/>
<keyword evidence="9" id="KW-0963">Cytoplasm</keyword>
<dbReference type="GO" id="GO:0004564">
    <property type="term" value="F:beta-fructofuranosidase activity"/>
    <property type="evidence" value="ECO:0007669"/>
    <property type="project" value="UniProtKB-EC"/>
</dbReference>
<evidence type="ECO:0000259" key="11">
    <source>
        <dbReference type="Pfam" id="PF08244"/>
    </source>
</evidence>
<dbReference type="InterPro" id="IPR006232">
    <property type="entry name" value="Suc6P_hydrolase"/>
</dbReference>
<evidence type="ECO:0000256" key="9">
    <source>
        <dbReference type="RuleBase" id="RU365015"/>
    </source>
</evidence>
<sequence length="464" mass="54449">MEKNKIVDDHTINYHIRAQKGLINDPNGLIYFKDKYHVFFQWNPEGTTHENKHWGHAVSDDLVNWSYLKPALSPDNWYDKNGCYSGSAIEKDGKLYIFYTGNVKKAQGERESYQCLAVSKDGIHFEKHGPLFEHPGDYTAHVRDPKVWKGNESYWMVLGAQTQDLKGTAIIYSSKDLLSWDFQGELTDEPSDFGYMWECPDLLRLNKKDVFVFSPQGIEAKGTLYQNIFQTGYMLGHFENGRFTPEIKEFNEMDRGFEFYAPQSFEDDQGRTLVFGWMGAMPPKQEAAVPTVKDGWIHHLSLPREIMFVKNQLIQKPVDELKKLRIQSYDMLKDISKKDNVLFTTSEQEITCKWDTCASSFTWTLRNEIDLRYEASERKFTIERTNWLDSTRETRTVYLKETLSSLQLFLEDSAMEVFLNDGREVFSLRYFNNERTDSWTWLNKDWLSNLSQFMIFELEKTIKL</sequence>
<dbReference type="SUPFAM" id="SSF75005">
    <property type="entry name" value="Arabinanase/levansucrase/invertase"/>
    <property type="match status" value="1"/>
</dbReference>
<evidence type="ECO:0000313" key="13">
    <source>
        <dbReference type="Proteomes" id="UP000321662"/>
    </source>
</evidence>
<accession>A0A511AT85</accession>
<comment type="similarity">
    <text evidence="2 8">Belongs to the glycosyl hydrolase 32 family.</text>
</comment>
<keyword evidence="13" id="KW-1185">Reference proteome</keyword>
<dbReference type="InterPro" id="IPR013148">
    <property type="entry name" value="Glyco_hydro_32_N"/>
</dbReference>
<evidence type="ECO:0000256" key="7">
    <source>
        <dbReference type="ARBA" id="ARBA00033367"/>
    </source>
</evidence>
<comment type="caution">
    <text evidence="12">The sequence shown here is derived from an EMBL/GenBank/DDBJ whole genome shotgun (WGS) entry which is preliminary data.</text>
</comment>
<dbReference type="InterPro" id="IPR013189">
    <property type="entry name" value="Glyco_hydro_32_C"/>
</dbReference>
<evidence type="ECO:0000313" key="12">
    <source>
        <dbReference type="EMBL" id="GEK90523.1"/>
    </source>
</evidence>
<comment type="function">
    <text evidence="9">Enables the bacterium to metabolize sucrose as a sole carbon source.</text>
</comment>
<dbReference type="NCBIfam" id="TIGR01322">
    <property type="entry name" value="scrB_fam"/>
    <property type="match status" value="1"/>
</dbReference>
<dbReference type="OrthoDB" id="9759709at2"/>
<feature type="domain" description="Glycosyl hydrolase family 32 N-terminal" evidence="10">
    <location>
        <begin position="15"/>
        <end position="317"/>
    </location>
</feature>